<reference evidence="1" key="1">
    <citation type="submission" date="2020-05" db="EMBL/GenBank/DDBJ databases">
        <authorList>
            <person name="Chiriac C."/>
            <person name="Salcher M."/>
            <person name="Ghai R."/>
            <person name="Kavagutti S V."/>
        </authorList>
    </citation>
    <scope>NUCLEOTIDE SEQUENCE</scope>
</reference>
<dbReference type="EMBL" id="LR798398">
    <property type="protein sequence ID" value="CAB5229180.1"/>
    <property type="molecule type" value="Genomic_DNA"/>
</dbReference>
<dbReference type="EMBL" id="LR796952">
    <property type="protein sequence ID" value="CAB4177648.1"/>
    <property type="molecule type" value="Genomic_DNA"/>
</dbReference>
<dbReference type="EMBL" id="LR796869">
    <property type="protein sequence ID" value="CAB4172029.1"/>
    <property type="molecule type" value="Genomic_DNA"/>
</dbReference>
<dbReference type="SUPFAM" id="SSF48295">
    <property type="entry name" value="TrpR-like"/>
    <property type="match status" value="1"/>
</dbReference>
<evidence type="ECO:0000313" key="3">
    <source>
        <dbReference type="EMBL" id="CAB4202300.1"/>
    </source>
</evidence>
<proteinExistence type="predicted"/>
<gene>
    <name evidence="2" type="ORF">UFOVP1014_28</name>
    <name evidence="3" type="ORF">UFOVP1368_2</name>
    <name evidence="4" type="ORF">UFOVP1552_9</name>
    <name evidence="1" type="ORF">UFOVP933_41</name>
</gene>
<organism evidence="1">
    <name type="scientific">uncultured Caudovirales phage</name>
    <dbReference type="NCBI Taxonomy" id="2100421"/>
    <lineage>
        <taxon>Viruses</taxon>
        <taxon>Duplodnaviria</taxon>
        <taxon>Heunggongvirae</taxon>
        <taxon>Uroviricota</taxon>
        <taxon>Caudoviricetes</taxon>
        <taxon>Peduoviridae</taxon>
        <taxon>Maltschvirus</taxon>
        <taxon>Maltschvirus maltsch</taxon>
    </lineage>
</organism>
<evidence type="ECO:0000313" key="1">
    <source>
        <dbReference type="EMBL" id="CAB4172029.1"/>
    </source>
</evidence>
<sequence length="193" mass="22001">MEGAQLERGLEAHKNTARGTTLLGGEFPVEDWEQHYKEVRNRLNGIKPMPKQIEVIIPPAELLVLPEPPPPPPLFSRDDMLITQGCSRDRVRCIVLPILRKHKMTWRQLVGQCRTKPHILLRREAWFALVSNGYGIAETGRLCGRDHTTILHAIKQWKLNNGTEYRHYLIDEGDDARILSGAINYIADAKAKL</sequence>
<name>A0A6J5PJR0_9CAUD</name>
<evidence type="ECO:0000313" key="2">
    <source>
        <dbReference type="EMBL" id="CAB4177648.1"/>
    </source>
</evidence>
<accession>A0A6J5PJR0</accession>
<dbReference type="GO" id="GO:0043565">
    <property type="term" value="F:sequence-specific DNA binding"/>
    <property type="evidence" value="ECO:0007669"/>
    <property type="project" value="InterPro"/>
</dbReference>
<evidence type="ECO:0000313" key="4">
    <source>
        <dbReference type="EMBL" id="CAB5229180.1"/>
    </source>
</evidence>
<dbReference type="EMBL" id="LR797317">
    <property type="protein sequence ID" value="CAB4202300.1"/>
    <property type="molecule type" value="Genomic_DNA"/>
</dbReference>
<dbReference type="Gene3D" id="1.10.1750.10">
    <property type="match status" value="1"/>
</dbReference>
<dbReference type="InterPro" id="IPR010921">
    <property type="entry name" value="Trp_repressor/repl_initiator"/>
</dbReference>
<protein>
    <submittedName>
        <fullName evidence="1">Chromosomal replication initiator, DnaA C-terminal</fullName>
    </submittedName>
</protein>